<evidence type="ECO:0000313" key="3">
    <source>
        <dbReference type="RefSeq" id="XP_028249981.1"/>
    </source>
</evidence>
<dbReference type="OrthoDB" id="25620at2759"/>
<dbReference type="PANTHER" id="PTHR14241:SF1">
    <property type="entry name" value="INTERFERON-INDUCED PROTEIN 44-RELATED"/>
    <property type="match status" value="1"/>
</dbReference>
<dbReference type="RefSeq" id="XP_028249981.1">
    <property type="nucleotide sequence ID" value="XM_028394180.1"/>
</dbReference>
<dbReference type="InterPro" id="IPR027417">
    <property type="entry name" value="P-loop_NTPase"/>
</dbReference>
<accession>A0A6P7HE15</accession>
<dbReference type="GO" id="GO:0006955">
    <property type="term" value="P:immune response"/>
    <property type="evidence" value="ECO:0007669"/>
    <property type="project" value="TreeGrafter"/>
</dbReference>
<reference evidence="3 4" key="1">
    <citation type="submission" date="2025-04" db="UniProtKB">
        <authorList>
            <consortium name="RefSeq"/>
        </authorList>
    </citation>
    <scope>IDENTIFICATION</scope>
</reference>
<feature type="region of interest" description="Disordered" evidence="1">
    <location>
        <begin position="1"/>
        <end position="22"/>
    </location>
</feature>
<dbReference type="PANTHER" id="PTHR14241">
    <property type="entry name" value="INTERFERON-INDUCED PROTEIN 44"/>
    <property type="match status" value="1"/>
</dbReference>
<dbReference type="GeneID" id="114426644"/>
<gene>
    <name evidence="3" type="primary">LOC114426644</name>
    <name evidence="4" type="synonym">LOC114426645</name>
</gene>
<dbReference type="AlphaFoldDB" id="A0A6P7HE15"/>
<organism evidence="2 3">
    <name type="scientific">Parambassis ranga</name>
    <name type="common">Indian glassy fish</name>
    <dbReference type="NCBI Taxonomy" id="210632"/>
    <lineage>
        <taxon>Eukaryota</taxon>
        <taxon>Metazoa</taxon>
        <taxon>Chordata</taxon>
        <taxon>Craniata</taxon>
        <taxon>Vertebrata</taxon>
        <taxon>Euteleostomi</taxon>
        <taxon>Actinopterygii</taxon>
        <taxon>Neopterygii</taxon>
        <taxon>Teleostei</taxon>
        <taxon>Neoteleostei</taxon>
        <taxon>Acanthomorphata</taxon>
        <taxon>Ovalentaria</taxon>
        <taxon>Ambassidae</taxon>
        <taxon>Parambassis</taxon>
    </lineage>
</organism>
<evidence type="ECO:0000313" key="2">
    <source>
        <dbReference type="Proteomes" id="UP000515145"/>
    </source>
</evidence>
<sequence length="297" mass="33701">MGKNQSKIKEKQPAPAPAPCPLLDEPWRKVPWGNNKDNLQYVMDYKPEYENIKHLRVLLHGPVGAGKSSFINSVSNVIRRRYGIPAAASANTSDTSFTRKYETHKFQITRKGQMTYYPVFFNDVMGMEENSGISLEEIELAMRGHVKEGYKFNPITPLSEGDHYFNQAPSEDDKVHVLVYVLSANMPTITPSILHMMSRVRETASDLGIPQVAMITNIDTACPETEKDLKNVYKSRHLQKKIKKFSSDVGIPMNCIYPVKNYSHEIDLNDDVDTLILSALRNMINFGDDFVKKKTNV</sequence>
<dbReference type="CDD" id="cd00882">
    <property type="entry name" value="Ras_like_GTPase"/>
    <property type="match status" value="1"/>
</dbReference>
<protein>
    <submittedName>
        <fullName evidence="3 4">Interferon-induced protein 44-like</fullName>
    </submittedName>
</protein>
<proteinExistence type="predicted"/>
<dbReference type="Gene3D" id="3.40.50.300">
    <property type="entry name" value="P-loop containing nucleotide triphosphate hydrolases"/>
    <property type="match status" value="1"/>
</dbReference>
<evidence type="ECO:0000256" key="1">
    <source>
        <dbReference type="SAM" id="MobiDB-lite"/>
    </source>
</evidence>
<name>A0A6P7HE15_9TELE</name>
<dbReference type="RefSeq" id="XP_028249982.1">
    <property type="nucleotide sequence ID" value="XM_028394181.1"/>
</dbReference>
<evidence type="ECO:0000313" key="4">
    <source>
        <dbReference type="RefSeq" id="XP_028249982.1"/>
    </source>
</evidence>
<dbReference type="Proteomes" id="UP000515145">
    <property type="component" value="Chromosome 21"/>
</dbReference>
<keyword evidence="2" id="KW-1185">Reference proteome</keyword>
<dbReference type="SUPFAM" id="SSF52540">
    <property type="entry name" value="P-loop containing nucleoside triphosphate hydrolases"/>
    <property type="match status" value="1"/>
</dbReference>